<dbReference type="GO" id="GO:0015970">
    <property type="term" value="P:guanosine tetraphosphate biosynthetic process"/>
    <property type="evidence" value="ECO:0007669"/>
    <property type="project" value="UniProtKB-UniPathway"/>
</dbReference>
<dbReference type="Gene3D" id="3.30.460.10">
    <property type="entry name" value="Beta Polymerase, domain 2"/>
    <property type="match status" value="1"/>
</dbReference>
<gene>
    <name evidence="3" type="primary">ywaC_2</name>
    <name evidence="3" type="ORF">DSM106044_01891</name>
</gene>
<name>A0A4U8Q875_9FIRM</name>
<dbReference type="InterPro" id="IPR007685">
    <property type="entry name" value="RelA_SpoT"/>
</dbReference>
<dbReference type="InterPro" id="IPR052366">
    <property type="entry name" value="GTP_Pyrophosphokinase"/>
</dbReference>
<dbReference type="CDD" id="cd05399">
    <property type="entry name" value="NT_Rel-Spo_like"/>
    <property type="match status" value="1"/>
</dbReference>
<keyword evidence="3" id="KW-0418">Kinase</keyword>
<sequence length="215" mass="24969">MFQYAIDEKALSQDCDFYQDSLVLLEGAVIELTSRLDIIRKYRKAHHNRDPIEYCKSRIKLPVSMREKLLRHGLEPTRENAMTKVYDAAGIRVICAFVDDVYFVAKMLHKQSDIRVLEEKDYIQNPKPNGYRSYHMIVEVPIHLADGICRVFCEIQIRTIAMDCWASLEHQLKYKKSIANQEMIVGELKRCADEIASADLNLQTIRDMIEDGDNL</sequence>
<dbReference type="RefSeq" id="WP_138002349.1">
    <property type="nucleotide sequence ID" value="NZ_QGQD01000043.1"/>
</dbReference>
<dbReference type="SUPFAM" id="SSF81301">
    <property type="entry name" value="Nucleotidyltransferase"/>
    <property type="match status" value="1"/>
</dbReference>
<dbReference type="GO" id="GO:0016301">
    <property type="term" value="F:kinase activity"/>
    <property type="evidence" value="ECO:0007669"/>
    <property type="project" value="UniProtKB-KW"/>
</dbReference>
<dbReference type="Proteomes" id="UP000306509">
    <property type="component" value="Unassembled WGS sequence"/>
</dbReference>
<dbReference type="PANTHER" id="PTHR47837:SF2">
    <property type="entry name" value="GTP PYROPHOSPHOKINASE YWAC"/>
    <property type="match status" value="1"/>
</dbReference>
<proteinExistence type="predicted"/>
<evidence type="ECO:0000313" key="4">
    <source>
        <dbReference type="Proteomes" id="UP000306509"/>
    </source>
</evidence>
<dbReference type="InterPro" id="IPR043519">
    <property type="entry name" value="NT_sf"/>
</dbReference>
<comment type="pathway">
    <text evidence="1">Purine metabolism; ppGpp biosynthesis; ppGpp from GTP: step 1/2.</text>
</comment>
<keyword evidence="3" id="KW-0808">Transferase</keyword>
<dbReference type="Pfam" id="PF04607">
    <property type="entry name" value="RelA_SpoT"/>
    <property type="match status" value="1"/>
</dbReference>
<dbReference type="AlphaFoldDB" id="A0A4U8Q875"/>
<dbReference type="UniPathway" id="UPA00908">
    <property type="reaction ID" value="UER00884"/>
</dbReference>
<dbReference type="EC" id="2.7.6.5" evidence="3"/>
<evidence type="ECO:0000313" key="3">
    <source>
        <dbReference type="EMBL" id="TLD01101.1"/>
    </source>
</evidence>
<dbReference type="GO" id="GO:0008728">
    <property type="term" value="F:GTP diphosphokinase activity"/>
    <property type="evidence" value="ECO:0007669"/>
    <property type="project" value="UniProtKB-EC"/>
</dbReference>
<dbReference type="SMART" id="SM00954">
    <property type="entry name" value="RelA_SpoT"/>
    <property type="match status" value="1"/>
</dbReference>
<reference evidence="3 4" key="1">
    <citation type="journal article" date="2019" name="Anaerobe">
        <title>Detection of Robinsoniella peoriensis in multiple bone samples of a trauma patient.</title>
        <authorList>
            <person name="Schrottner P."/>
            <person name="Hartwich K."/>
            <person name="Bunk B."/>
            <person name="Schober I."/>
            <person name="Helbig S."/>
            <person name="Rudolph W.W."/>
            <person name="Gunzer F."/>
        </authorList>
    </citation>
    <scope>NUCLEOTIDE SEQUENCE [LARGE SCALE GENOMIC DNA]</scope>
    <source>
        <strain evidence="3 4">DSM 106044</strain>
    </source>
</reference>
<dbReference type="STRING" id="180332.GCA_000797495_04828"/>
<feature type="domain" description="RelA/SpoT" evidence="2">
    <location>
        <begin position="57"/>
        <end position="180"/>
    </location>
</feature>
<dbReference type="Gene3D" id="1.10.287.860">
    <property type="entry name" value="Nucleotidyltransferase"/>
    <property type="match status" value="1"/>
</dbReference>
<protein>
    <submittedName>
        <fullName evidence="3">GTP pyrophosphokinase YwaC</fullName>
        <ecNumber evidence="3">2.7.6.5</ecNumber>
    </submittedName>
</protein>
<comment type="caution">
    <text evidence="3">The sequence shown here is derived from an EMBL/GenBank/DDBJ whole genome shotgun (WGS) entry which is preliminary data.</text>
</comment>
<evidence type="ECO:0000259" key="2">
    <source>
        <dbReference type="SMART" id="SM00954"/>
    </source>
</evidence>
<dbReference type="PANTHER" id="PTHR47837">
    <property type="entry name" value="GTP PYROPHOSPHOKINASE YJBM"/>
    <property type="match status" value="1"/>
</dbReference>
<dbReference type="EMBL" id="QGQD01000043">
    <property type="protein sequence ID" value="TLD01101.1"/>
    <property type="molecule type" value="Genomic_DNA"/>
</dbReference>
<accession>A0A4U8Q875</accession>
<keyword evidence="4" id="KW-1185">Reference proteome</keyword>
<organism evidence="3 4">
    <name type="scientific">Robinsoniella peoriensis</name>
    <dbReference type="NCBI Taxonomy" id="180332"/>
    <lineage>
        <taxon>Bacteria</taxon>
        <taxon>Bacillati</taxon>
        <taxon>Bacillota</taxon>
        <taxon>Clostridia</taxon>
        <taxon>Lachnospirales</taxon>
        <taxon>Lachnospiraceae</taxon>
        <taxon>Robinsoniella</taxon>
    </lineage>
</organism>
<evidence type="ECO:0000256" key="1">
    <source>
        <dbReference type="ARBA" id="ARBA00004976"/>
    </source>
</evidence>